<protein>
    <submittedName>
        <fullName evidence="5">HTH-type transcriptional repressor NicR</fullName>
    </submittedName>
</protein>
<dbReference type="Pfam" id="PF12802">
    <property type="entry name" value="MarR_2"/>
    <property type="match status" value="1"/>
</dbReference>
<organism evidence="5 6">
    <name type="scientific">Pelagimonas phthalicica</name>
    <dbReference type="NCBI Taxonomy" id="1037362"/>
    <lineage>
        <taxon>Bacteria</taxon>
        <taxon>Pseudomonadati</taxon>
        <taxon>Pseudomonadota</taxon>
        <taxon>Alphaproteobacteria</taxon>
        <taxon>Rhodobacterales</taxon>
        <taxon>Roseobacteraceae</taxon>
        <taxon>Pelagimonas</taxon>
    </lineage>
</organism>
<keyword evidence="1" id="KW-0805">Transcription regulation</keyword>
<dbReference type="InterPro" id="IPR023187">
    <property type="entry name" value="Tscrpt_reg_MarR-type_CS"/>
</dbReference>
<evidence type="ECO:0000256" key="2">
    <source>
        <dbReference type="ARBA" id="ARBA00023125"/>
    </source>
</evidence>
<dbReference type="InterPro" id="IPR000835">
    <property type="entry name" value="HTH_MarR-typ"/>
</dbReference>
<evidence type="ECO:0000259" key="4">
    <source>
        <dbReference type="PROSITE" id="PS50995"/>
    </source>
</evidence>
<evidence type="ECO:0000256" key="3">
    <source>
        <dbReference type="ARBA" id="ARBA00023163"/>
    </source>
</evidence>
<dbReference type="PROSITE" id="PS50995">
    <property type="entry name" value="HTH_MARR_2"/>
    <property type="match status" value="1"/>
</dbReference>
<dbReference type="GO" id="GO:0006950">
    <property type="term" value="P:response to stress"/>
    <property type="evidence" value="ECO:0007669"/>
    <property type="project" value="TreeGrafter"/>
</dbReference>
<proteinExistence type="predicted"/>
<evidence type="ECO:0000256" key="1">
    <source>
        <dbReference type="ARBA" id="ARBA00023015"/>
    </source>
</evidence>
<dbReference type="InterPro" id="IPR036390">
    <property type="entry name" value="WH_DNA-bd_sf"/>
</dbReference>
<dbReference type="PANTHER" id="PTHR33164:SF95">
    <property type="entry name" value="TRANSCRIPTIONAL REGULATOR"/>
    <property type="match status" value="1"/>
</dbReference>
<dbReference type="PANTHER" id="PTHR33164">
    <property type="entry name" value="TRANSCRIPTIONAL REGULATOR, MARR FAMILY"/>
    <property type="match status" value="1"/>
</dbReference>
<sequence>MYILFPSRYFAPMSLKHTHVQHMAGHLIRRLHQSSTQVFAARIKAAGLDLTPVQFAALDAIHANPGADQAGIAALIAYDKATIGGVIDRLEAKDLVARTPSKRDRRAREVRLTEAGESLLTQAMPVVSKLQDDILPGLSLEERAQFLDLARKALGPADNHHKSSARDPFCH</sequence>
<keyword evidence="3" id="KW-0804">Transcription</keyword>
<dbReference type="Gene3D" id="1.10.10.10">
    <property type="entry name" value="Winged helix-like DNA-binding domain superfamily/Winged helix DNA-binding domain"/>
    <property type="match status" value="1"/>
</dbReference>
<dbReference type="GO" id="GO:0003677">
    <property type="term" value="F:DNA binding"/>
    <property type="evidence" value="ECO:0007669"/>
    <property type="project" value="UniProtKB-KW"/>
</dbReference>
<dbReference type="InterPro" id="IPR039422">
    <property type="entry name" value="MarR/SlyA-like"/>
</dbReference>
<dbReference type="PROSITE" id="PS01117">
    <property type="entry name" value="HTH_MARR_1"/>
    <property type="match status" value="1"/>
</dbReference>
<dbReference type="Proteomes" id="UP000225972">
    <property type="component" value="Unassembled WGS sequence"/>
</dbReference>
<dbReference type="SUPFAM" id="SSF46785">
    <property type="entry name" value="Winged helix' DNA-binding domain"/>
    <property type="match status" value="1"/>
</dbReference>
<dbReference type="SMART" id="SM00347">
    <property type="entry name" value="HTH_MARR"/>
    <property type="match status" value="1"/>
</dbReference>
<keyword evidence="6" id="KW-1185">Reference proteome</keyword>
<reference evidence="6" key="1">
    <citation type="submission" date="2017-05" db="EMBL/GenBank/DDBJ databases">
        <authorList>
            <person name="Rodrigo-Torres L."/>
            <person name="Arahal R. D."/>
            <person name="Lucena T."/>
        </authorList>
    </citation>
    <scope>NUCLEOTIDE SEQUENCE [LARGE SCALE GENOMIC DNA]</scope>
    <source>
        <strain evidence="6">CECT 8649</strain>
    </source>
</reference>
<dbReference type="GO" id="GO:0003700">
    <property type="term" value="F:DNA-binding transcription factor activity"/>
    <property type="evidence" value="ECO:0007669"/>
    <property type="project" value="InterPro"/>
</dbReference>
<name>A0A238JAE3_9RHOB</name>
<evidence type="ECO:0000313" key="6">
    <source>
        <dbReference type="Proteomes" id="UP000225972"/>
    </source>
</evidence>
<dbReference type="EMBL" id="FXXP01000001">
    <property type="protein sequence ID" value="SMX27343.1"/>
    <property type="molecule type" value="Genomic_DNA"/>
</dbReference>
<dbReference type="AlphaFoldDB" id="A0A238JAE3"/>
<dbReference type="InterPro" id="IPR036388">
    <property type="entry name" value="WH-like_DNA-bd_sf"/>
</dbReference>
<dbReference type="PRINTS" id="PR00598">
    <property type="entry name" value="HTHMARR"/>
</dbReference>
<feature type="domain" description="HTH marR-type" evidence="4">
    <location>
        <begin position="24"/>
        <end position="155"/>
    </location>
</feature>
<evidence type="ECO:0000313" key="5">
    <source>
        <dbReference type="EMBL" id="SMX27343.1"/>
    </source>
</evidence>
<keyword evidence="2" id="KW-0238">DNA-binding</keyword>
<accession>A0A238JAE3</accession>
<gene>
    <name evidence="5" type="primary">nicR</name>
    <name evidence="5" type="ORF">TRP8649_01447</name>
</gene>